<feature type="coiled-coil region" evidence="1">
    <location>
        <begin position="757"/>
        <end position="817"/>
    </location>
</feature>
<feature type="region of interest" description="Disordered" evidence="2">
    <location>
        <begin position="855"/>
        <end position="895"/>
    </location>
</feature>
<accession>A0AAE7RXS8</accession>
<sequence length="4341" mass="493932">MAKQKIYDPSLINSVRQRSRDYSNYLSPKADLDSYVHTMSNIPTQDSAPDSFGASDYLSNAFYDWNLTRNETNKDTALGEYVFLQKDYDILTGAQQYLEGIKNILQLRKAMETDPNANTPENKQLLREESIKVQNNKSNYDKLLAKDFNDQAVSDNIFPERFAGKPIDLQIENIQTVLGDGEIDRQGVIARRDDALKKAEKYKNFAEYWQSKMTSQYYSDKKNSPGMDLTDIDTYLYKLPGLLGSSASSAGSQLIGTLGAMFSTRGAGGVMGTLGSLTAFVTGNVYARDQESKAEVYQNYKQNVMNSAKKDGIDKQVLKDAKSQMQEMGYTQEQIDNDDFVYDQILSNKVKVNNNSLNRIRLNKMDGLKSLYTDNMALSGSDIVQTVLEVTPLGPIAKKVRGLSSLKKLANSKYGKTAQVIASKTGNLKQQLADRIDDVVAFGIESIDKLPRLTRRKAIKDIAGRIVITSALEGAEEGVQYIKGQRYIDGDFESDPNLISSYVRNLGTGARSVFAAITPWDPVYSDDQEFMENFKGGALLGGLMTSVIGTATSIKPLNDQISGDRFLAALYADREAQKDQVRKNILYGSKIREGKWNTVETAFDDLINSKIDGIDVAEIQEEQKRARQMYNIFTSNRTVAQAQQLDIDPRTEDYDIFVALKDHHDQQVRDARATATEHRSEADNLLYSPQVQEYIEKLNIKDIDQVSTMRSAIATKIQLDTMFQLYNEFENKQKTKLEQIQKHTGTKTSKADVVQFAGMLNKDIKSFQEQYENLKKQVTALGIKEEDLEVPSLHQDLKEAYEKVIASELDLRRAEMEQTIMESTDKEAIQAKINKWKDVEDASNKFMQRLDDLYSGKTEKQNEQDSEDVKPEVYEQTPEPVPPTIEDEVKEPTDISDKRRQVVQNREQYFTQERDSRGNNKFVLNPDNTFGDAYKNANMKLQQSYKLLFPDTKHYSDNAAQSRLASSNRHSEVADAWEEVYNLRNQLEEEVGENGATPKAEELVKALTQKSNQLIDKTKESVEMWEAYSDFISSGEYYIHQQLERIKDKQHKLTEQQNDVTPTKVQEAPSTIPVQDETKTQPAQVGDIPTLGSILGGLIGDEDAKAIDSAAEPEVPVEQVTVPMEEPITDKDNDKVAPLTYDQQLDPYSHELNYRLSRISQDKDGNWTVVTYNKFQGMEKYLNNKEFSEISAAPDFVSEVTKNGVHFEVRPYTNESGVTSDAIYAIFKYKDKEYVASVRTETGLAAKRGGRFNKLPYEQQQYIKKNLQDLRNKILELNKQVKLDTDLQIVPTFIRTTSGSIVNEVNADGTPKNRNIIDSAWQKVKDPYQINPSNTEMGISTGPKGKSIIRLKDRVLSYNGKSMGKPFWIIKAPNSEGAMIDKPIQLNYKYFKDQPKVADLILDLVTSNDQFYTDANGVQTSINPKQLLHFIVNFGSHTATNPEDTRLNNEQIQQRLKKQFYIDDNNNVVIGTTTYSISDLLTDKNIREQAKQYIMDNFHYAIDEDGLNKNWLGGDLQNENRDPHFESLHSFFKNSNVDKLVIVPEEIEFTPKDFGIEYQDGKRVVSKTNPNGISVLGWYIKQGILMTDIADTLQDANIYVDDVTIQSKSQRSEQQQAQQHISEAVERDFRKESISYTDEQGNQQKLDLGEIYKILDGKKRGPNMTVEDSVKDGIWYNATEKMDVDQAKQWIEKTLGITPEITNYVIDVTEAGQSVVGRVTVDSIKLYNDAPKGVEFHEAWHRVSQLCIDEKHRRKIYDRYKKKSKSNLSDAAIDEILAEQFREFMLNDAAKYDFDTKNWFRRILNFIKLWARTGQYALAKIYADINRGKYYGIKPNETNVERFKSIYSDEGPNFEVNGHQFKAITKTKQFDDIVKSLTYAFFQCSFIEGKSIDYTDINPKDYNFERLKLIVEAQKNKFPSEALTEIYDNFDNIFAPAIASKLKSLNIRAIDNDDITAKEEGEEGIDIGQHTVEGMNISIKDNAPAEVKFFFQTIPMRQRNADGSYSAKIDAVTKFPSFVDSNTAWNNVLKDLAGCRTIANIMDRIVLLSQNDQFYASLLIKFADLVQRSTNSDPNVAINAEAMLTKLETVITSDINNYVTAKISQDEAGMTTMKLTDNTVDMKAMQYPKVWSRNMFENSGIFKYNEDGIVVAQDNANSKINTVLNALSTIKQAFVNNKGIIRTKDGNFDLHEIQNQERLKDYIVSILQEVGIGMDKPTINKMLLSGDYGNPKSDPYTLLNTFVVNTVNFGGLSKISDTLKIIQDAIKPDNTLSTITISGKDTLPTQIWNEVGYVKALANYYAFVHATDKGLGSLGPDGNSYYMVSQNNFAKDRVNELITDPELFHNLEAVVYNEHSIILSAVRNGNKNIQVETFINFKDETSYDAGRDYFNITQREDYLAKMTAIFNDRIIFPTVADKKTYHFIRGIKLPHERIRFTKTGNGVNILYGEQSLDTIIGYCQDELNQIELCLRQIDDDPTHYDKDKNIHYNADGTVNNDWLDPSRRIKNFHTPNKYKYKDDKGIEHTVTLEGNGARFLFLTGVYVNGKFIDFNDPSKSAIENLQTAKDYFFNAPIDTQKQLISGLINRRMKDELKTARDLGLIEINENLDIWSIRNKLLDDNVLAERQQAYESLDANNAEGYAIFDMLADYTINSIISVSEIEKIFNGAPAYYKVKYDRTGILDLSVDKIKRLGSLTSTGTNNRLDFFNNDPMREEYVVAELKDHEIQSKQYYTYRNLFTLGNIKETIQEMNGEEAWNEVKDLSIQEIEKQYPEEVKIAKQAAEVEVRGYKEGINVADAAVYISPIMTRDLLRMRGQWSPEIKEAFDILMNEDTAEQWDSNPELYARANKVILNAMKYMAFGTRFNEIPGLGIPYFNKMALFPLFKSVATGDIRALYDRMMDEDPNRRIDMVMFDSAVKAGSRAPMKAYRAAKDSEIELKDGQTVLSAHLTDQLQSGEGNTLNDFNNLVTYTQKFKYLRQQLATDPHIHEETMAGTQFMKVNLSNIRMNDMYGKEGEQVSGQTIKDTVMNALNRLSDIGKAKLQGQLFTEDGQVNITALGEMLTADARESDANDNIISGLNTKNNAFTIPLSALSDNKWLESRFISMINKEVIDVHMPGGAFIQRSAFGLEATSKNVITPSMINDGRALKAINEEGSMDAVVSINLFKHFIPNYKKMTFRQAREWLIKHDIIGQKATANSIGYRIPTQSIASISPLRFVDVFPEIMGDTIMLPEDFTKLTGSDFDIDKLYVARFSYNEDGVKMNHSIANNTEQVANAIKNEMLDAYMKVLLTKDNTNSLKLSIDNATENTKEVLKDIESNREVHHVQPFEVYTPSYQEARKAEYTGGKAGIGPFALNNAHHILTQLVGLKMESNAFTEAMKIVDLGRIYDYPTVGTKKGGRILDWLSAMINGFVDIAKDPYIVRLNVNAWTYNMVSFLLRTGKGKWAFYFVGQPILKEMAEEVLKTKGKYGVDRTKSPSQLEKEAIESVLDKYDPTGSYRKEFQYINSNPELKANAYRNLFETFFDEDGKETSYCRELLLNNGAYNNLNKRQVGIYYAWLALKPYADDLANLVKYSKIDTKKTGKTFAEQQIYYNGMQDLAEESHFAPGEVRRFYDETFIARKTENSIPFGSSIFRNLLFRNTDTFISQYNTVLSLLGRKNNANSKLLNPIISGMEAQLKAEFFNQYVEDNNIDVKGLFYGRNSIAKRLNKFKNMIFKGEYKYLLNADGTINNDFLNYLLPNITHDGLDFIDTSELLSSDQSQANNLINYWRELLDDPNPEIKRLARDLAIYAFYVSGDNPSMNSFFQYLPNSFRKEIGYTDYIQGKLDQLVNGSQLGYKNKTDLFLNNWTNDSLVKPVSMYSGKNNEQLRGVYINDKAAMPNIIMGQRVGSDKPAIRPINWIKVANQDGVEESFPLFPPYIKLRDGLGFGPQNWHVYTIIGYKSFVEIQPNGKPGKTVYIPLYGLISKKGYKHKGHSIVEYGRETEFDFNKENEWDYVEALNNKDALADMTLQQEKQDWIDDAPYIHHITELPSYQNMNYALARQDRIYTETEDDVNMDDEFFPVLEEREEPVEEISANAQFINHSGGALGSDTMWGKIGEEYGVYSKHYYAEGQKTPNGNTALGKQLLSEADKHLKEANKKLGRLFPTSKDYVNNLLRRNWFQVKNADAIFAIGTIADNGTVNGGTGWAVQMAIDNNKDVYVFDQSRLKWYRNRDHKWSEVTTPKLTPNFAGIGTREITQEGIQAIRNVYALTFRGQIENYISLENKSDLFPSSLPLTGVELMALYEQGNSRISEVLDQMEDLTPEERQTYLNEFSQFMTDNEVNTQDKLEEALRKFICNL</sequence>
<gene>
    <name evidence="3" type="primary">gp_72797</name>
</gene>
<proteinExistence type="predicted"/>
<dbReference type="Proteomes" id="UP000827483">
    <property type="component" value="Segment"/>
</dbReference>
<reference evidence="3 4" key="1">
    <citation type="submission" date="2021-04" db="EMBL/GenBank/DDBJ databases">
        <authorList>
            <person name="Shkoporov A.N."/>
            <person name="Stockdale S.R."/>
            <person name="Guerin E."/>
            <person name="Ross R.P."/>
            <person name="Hill C."/>
        </authorList>
    </citation>
    <scope>NUCLEOTIDE SEQUENCE [LARGE SCALE GENOMIC DNA]</scope>
    <source>
        <strain evidence="4">cr105_1</strain>
    </source>
</reference>
<protein>
    <submittedName>
        <fullName evidence="3">Uncharacterized protein</fullName>
    </submittedName>
</protein>
<keyword evidence="1" id="KW-0175">Coiled coil</keyword>
<name>A0AAE7RXS8_9CAUD</name>
<feature type="coiled-coil region" evidence="1">
    <location>
        <begin position="1260"/>
        <end position="1287"/>
    </location>
</feature>
<evidence type="ECO:0000256" key="1">
    <source>
        <dbReference type="SAM" id="Coils"/>
    </source>
</evidence>
<feature type="compositionally biased region" description="Basic and acidic residues" evidence="2">
    <location>
        <begin position="855"/>
        <end position="873"/>
    </location>
</feature>
<feature type="region of interest" description="Disordered" evidence="2">
    <location>
        <begin position="1055"/>
        <end position="1084"/>
    </location>
</feature>
<dbReference type="EMBL" id="MZ130493">
    <property type="protein sequence ID" value="QWM90767.2"/>
    <property type="molecule type" value="Genomic_DNA"/>
</dbReference>
<organism evidence="3 4">
    <name type="scientific">uncultured phage cr105_1</name>
    <dbReference type="NCBI Taxonomy" id="2986415"/>
    <lineage>
        <taxon>Viruses</taxon>
        <taxon>Duplodnaviria</taxon>
        <taxon>Heunggongvirae</taxon>
        <taxon>Uroviricota</taxon>
        <taxon>Caudoviricetes</taxon>
        <taxon>Crassvirales</taxon>
        <taxon>Suoliviridae</taxon>
        <taxon>Loutivirinae</taxon>
        <taxon>Buchavirus</taxon>
        <taxon>Buchavirus intestinalis</taxon>
    </lineage>
</organism>
<evidence type="ECO:0000256" key="2">
    <source>
        <dbReference type="SAM" id="MobiDB-lite"/>
    </source>
</evidence>
<evidence type="ECO:0000313" key="4">
    <source>
        <dbReference type="Proteomes" id="UP000827483"/>
    </source>
</evidence>
<feature type="compositionally biased region" description="Polar residues" evidence="2">
    <location>
        <begin position="1055"/>
        <end position="1073"/>
    </location>
</feature>
<evidence type="ECO:0000313" key="3">
    <source>
        <dbReference type="EMBL" id="QWM90767.2"/>
    </source>
</evidence>
<keyword evidence="4" id="KW-1185">Reference proteome</keyword>